<dbReference type="Gene3D" id="3.30.1940.10">
    <property type="entry name" value="YtpR-like"/>
    <property type="match status" value="1"/>
</dbReference>
<gene>
    <name evidence="5" type="ORF">DLJ74_01235</name>
</gene>
<sequence length="200" mass="22244">MYAFYNKQGIGDVLLFPIKSTNDKIDFERKQDIVKIMDRETNQIIGYNIFQASTYFASLEQGKLKVTESLLSEIKHAFQQNGVEDDLELDLSPKFVVGHVQSTALHENADKLKVCKVDVGTETLQIVCGAPNVQEGQKVVVAKVGAIMPSGMEIKESNLRGIDSFGMICSQKELGIPNAPKEKGIYVLNENMKIGEEFQL</sequence>
<evidence type="ECO:0000313" key="6">
    <source>
        <dbReference type="Proteomes" id="UP000245624"/>
    </source>
</evidence>
<dbReference type="InterPro" id="IPR033714">
    <property type="entry name" value="tRNA_bind_bactPheRS"/>
</dbReference>
<dbReference type="FunFam" id="2.40.50.140:FF:000045">
    <property type="entry name" value="Phenylalanine--tRNA ligase beta subunit"/>
    <property type="match status" value="1"/>
</dbReference>
<protein>
    <submittedName>
        <fullName evidence="5">DUF4479 domain-containing protein</fullName>
    </submittedName>
</protein>
<dbReference type="InterPro" id="IPR037154">
    <property type="entry name" value="YtpR-like_sf"/>
</dbReference>
<keyword evidence="6" id="KW-1185">Reference proteome</keyword>
<dbReference type="InterPro" id="IPR002547">
    <property type="entry name" value="tRNA-bd_dom"/>
</dbReference>
<reference evidence="5 6" key="1">
    <citation type="submission" date="2018-05" db="EMBL/GenBank/DDBJ databases">
        <title>Genomic analysis of Gracilibacillus dipsosauri DD1 reveals novel features of a salt-tolerant amylase.</title>
        <authorList>
            <person name="Deutch C.E."/>
            <person name="Yang S."/>
        </authorList>
    </citation>
    <scope>NUCLEOTIDE SEQUENCE [LARGE SCALE GENOMIC DNA]</scope>
    <source>
        <strain evidence="5 6">DD1</strain>
    </source>
</reference>
<keyword evidence="2 3" id="KW-0694">RNA-binding</keyword>
<evidence type="ECO:0000313" key="5">
    <source>
        <dbReference type="EMBL" id="PWU70247.1"/>
    </source>
</evidence>
<dbReference type="CDD" id="cd02796">
    <property type="entry name" value="tRNA_bind_bactPheRS"/>
    <property type="match status" value="1"/>
</dbReference>
<dbReference type="OrthoDB" id="9805455at2"/>
<evidence type="ECO:0000256" key="2">
    <source>
        <dbReference type="ARBA" id="ARBA00022884"/>
    </source>
</evidence>
<dbReference type="RefSeq" id="WP_109983018.1">
    <property type="nucleotide sequence ID" value="NZ_JAJUIE010000033.1"/>
</dbReference>
<dbReference type="SUPFAM" id="SSF50249">
    <property type="entry name" value="Nucleic acid-binding proteins"/>
    <property type="match status" value="1"/>
</dbReference>
<dbReference type="Proteomes" id="UP000245624">
    <property type="component" value="Unassembled WGS sequence"/>
</dbReference>
<comment type="caution">
    <text evidence="5">The sequence shown here is derived from an EMBL/GenBank/DDBJ whole genome shotgun (WGS) entry which is preliminary data.</text>
</comment>
<dbReference type="Gene3D" id="2.40.50.140">
    <property type="entry name" value="Nucleic acid-binding proteins"/>
    <property type="match status" value="1"/>
</dbReference>
<keyword evidence="1 3" id="KW-0820">tRNA-binding</keyword>
<evidence type="ECO:0000256" key="3">
    <source>
        <dbReference type="PROSITE-ProRule" id="PRU00209"/>
    </source>
</evidence>
<dbReference type="Pfam" id="PF01588">
    <property type="entry name" value="tRNA_bind"/>
    <property type="match status" value="1"/>
</dbReference>
<dbReference type="AlphaFoldDB" id="A0A317L355"/>
<dbReference type="PROSITE" id="PS50886">
    <property type="entry name" value="TRBD"/>
    <property type="match status" value="1"/>
</dbReference>
<dbReference type="Pfam" id="PF14794">
    <property type="entry name" value="DUF4479"/>
    <property type="match status" value="1"/>
</dbReference>
<feature type="domain" description="TRNA-binding" evidence="4">
    <location>
        <begin position="89"/>
        <end position="199"/>
    </location>
</feature>
<evidence type="ECO:0000259" key="4">
    <source>
        <dbReference type="PROSITE" id="PS50886"/>
    </source>
</evidence>
<dbReference type="InterPro" id="IPR027855">
    <property type="entry name" value="DUF4479"/>
</dbReference>
<dbReference type="NCBIfam" id="NF045760">
    <property type="entry name" value="YtpR"/>
    <property type="match status" value="1"/>
</dbReference>
<dbReference type="EMBL" id="QGTD01000002">
    <property type="protein sequence ID" value="PWU70247.1"/>
    <property type="molecule type" value="Genomic_DNA"/>
</dbReference>
<organism evidence="5 6">
    <name type="scientific">Gracilibacillus dipsosauri</name>
    <dbReference type="NCBI Taxonomy" id="178340"/>
    <lineage>
        <taxon>Bacteria</taxon>
        <taxon>Bacillati</taxon>
        <taxon>Bacillota</taxon>
        <taxon>Bacilli</taxon>
        <taxon>Bacillales</taxon>
        <taxon>Bacillaceae</taxon>
        <taxon>Gracilibacillus</taxon>
    </lineage>
</organism>
<dbReference type="InterPro" id="IPR012340">
    <property type="entry name" value="NA-bd_OB-fold"/>
</dbReference>
<dbReference type="GO" id="GO:0000049">
    <property type="term" value="F:tRNA binding"/>
    <property type="evidence" value="ECO:0007669"/>
    <property type="project" value="UniProtKB-UniRule"/>
</dbReference>
<proteinExistence type="predicted"/>
<accession>A0A317L355</accession>
<evidence type="ECO:0000256" key="1">
    <source>
        <dbReference type="ARBA" id="ARBA00022555"/>
    </source>
</evidence>
<name>A0A317L355_9BACI</name>